<feature type="transmembrane region" description="Helical" evidence="10">
    <location>
        <begin position="517"/>
        <end position="535"/>
    </location>
</feature>
<feature type="region of interest" description="Disordered" evidence="9">
    <location>
        <begin position="274"/>
        <end position="304"/>
    </location>
</feature>
<feature type="region of interest" description="Disordered" evidence="9">
    <location>
        <begin position="1"/>
        <end position="47"/>
    </location>
</feature>
<evidence type="ECO:0000256" key="10">
    <source>
        <dbReference type="SAM" id="Phobius"/>
    </source>
</evidence>
<evidence type="ECO:0000256" key="4">
    <source>
        <dbReference type="ARBA" id="ARBA00022554"/>
    </source>
</evidence>
<proteinExistence type="inferred from homology"/>
<dbReference type="GO" id="GO:0022857">
    <property type="term" value="F:transmembrane transporter activity"/>
    <property type="evidence" value="ECO:0007669"/>
    <property type="project" value="InterPro"/>
</dbReference>
<reference evidence="11" key="1">
    <citation type="submission" date="2021-03" db="EMBL/GenBank/DDBJ databases">
        <title>Comparative genomics and phylogenomic investigation of the class Geoglossomycetes provide insights into ecological specialization and systematics.</title>
        <authorList>
            <person name="Melie T."/>
            <person name="Pirro S."/>
            <person name="Miller A.N."/>
            <person name="Quandt A."/>
        </authorList>
    </citation>
    <scope>NUCLEOTIDE SEQUENCE</scope>
    <source>
        <strain evidence="11">GBOQ0MN5Z8</strain>
    </source>
</reference>
<feature type="transmembrane region" description="Helical" evidence="10">
    <location>
        <begin position="324"/>
        <end position="352"/>
    </location>
</feature>
<keyword evidence="6 10" id="KW-1133">Transmembrane helix</keyword>
<keyword evidence="7 10" id="KW-0472">Membrane</keyword>
<dbReference type="Gene3D" id="1.20.1250.20">
    <property type="entry name" value="MFS general substrate transporter like domains"/>
    <property type="match status" value="1"/>
</dbReference>
<organism evidence="11 12">
    <name type="scientific">Glutinoglossum americanum</name>
    <dbReference type="NCBI Taxonomy" id="1670608"/>
    <lineage>
        <taxon>Eukaryota</taxon>
        <taxon>Fungi</taxon>
        <taxon>Dikarya</taxon>
        <taxon>Ascomycota</taxon>
        <taxon>Pezizomycotina</taxon>
        <taxon>Geoglossomycetes</taxon>
        <taxon>Geoglossales</taxon>
        <taxon>Geoglossaceae</taxon>
        <taxon>Glutinoglossum</taxon>
    </lineage>
</organism>
<evidence type="ECO:0000256" key="6">
    <source>
        <dbReference type="ARBA" id="ARBA00022989"/>
    </source>
</evidence>
<dbReference type="OrthoDB" id="199930at2759"/>
<evidence type="ECO:0000256" key="9">
    <source>
        <dbReference type="SAM" id="MobiDB-lite"/>
    </source>
</evidence>
<gene>
    <name evidence="11" type="ORF">FGG08_004373</name>
</gene>
<keyword evidence="3" id="KW-0813">Transport</keyword>
<evidence type="ECO:0000256" key="1">
    <source>
        <dbReference type="ARBA" id="ARBA00004128"/>
    </source>
</evidence>
<feature type="transmembrane region" description="Helical" evidence="10">
    <location>
        <begin position="482"/>
        <end position="505"/>
    </location>
</feature>
<dbReference type="EMBL" id="JAGHQL010000087">
    <property type="protein sequence ID" value="KAH0539075.1"/>
    <property type="molecule type" value="Genomic_DNA"/>
</dbReference>
<dbReference type="SUPFAM" id="SSF103473">
    <property type="entry name" value="MFS general substrate transporter"/>
    <property type="match status" value="1"/>
</dbReference>
<dbReference type="Pfam" id="PF07690">
    <property type="entry name" value="MFS_1"/>
    <property type="match status" value="1"/>
</dbReference>
<name>A0A9P8I5V7_9PEZI</name>
<comment type="similarity">
    <text evidence="2">Belongs to the major facilitator superfamily.</text>
</comment>
<dbReference type="GO" id="GO:0000329">
    <property type="term" value="C:fungal-type vacuole membrane"/>
    <property type="evidence" value="ECO:0007669"/>
    <property type="project" value="TreeGrafter"/>
</dbReference>
<evidence type="ECO:0000313" key="12">
    <source>
        <dbReference type="Proteomes" id="UP000698800"/>
    </source>
</evidence>
<evidence type="ECO:0000256" key="8">
    <source>
        <dbReference type="ARBA" id="ARBA00039330"/>
    </source>
</evidence>
<dbReference type="InterPro" id="IPR036259">
    <property type="entry name" value="MFS_trans_sf"/>
</dbReference>
<dbReference type="InterPro" id="IPR011701">
    <property type="entry name" value="MFS"/>
</dbReference>
<keyword evidence="4" id="KW-0926">Vacuole</keyword>
<feature type="transmembrane region" description="Helical" evidence="10">
    <location>
        <begin position="448"/>
        <end position="476"/>
    </location>
</feature>
<evidence type="ECO:0000256" key="3">
    <source>
        <dbReference type="ARBA" id="ARBA00022448"/>
    </source>
</evidence>
<feature type="compositionally biased region" description="Acidic residues" evidence="9">
    <location>
        <begin position="290"/>
        <end position="300"/>
    </location>
</feature>
<feature type="transmembrane region" description="Helical" evidence="10">
    <location>
        <begin position="180"/>
        <end position="199"/>
    </location>
</feature>
<dbReference type="PANTHER" id="PTHR21576:SF45">
    <property type="entry name" value="TRANSPORTER MCH1-RELATED"/>
    <property type="match status" value="1"/>
</dbReference>
<accession>A0A9P8I5V7</accession>
<dbReference type="AlphaFoldDB" id="A0A9P8I5V7"/>
<dbReference type="Proteomes" id="UP000698800">
    <property type="component" value="Unassembled WGS sequence"/>
</dbReference>
<feature type="compositionally biased region" description="Basic and acidic residues" evidence="9">
    <location>
        <begin position="11"/>
        <end position="21"/>
    </location>
</feature>
<evidence type="ECO:0000256" key="5">
    <source>
        <dbReference type="ARBA" id="ARBA00022692"/>
    </source>
</evidence>
<evidence type="ECO:0000256" key="2">
    <source>
        <dbReference type="ARBA" id="ARBA00008335"/>
    </source>
</evidence>
<dbReference type="CDD" id="cd17354">
    <property type="entry name" value="MFS_Mch1p_like"/>
    <property type="match status" value="1"/>
</dbReference>
<keyword evidence="5 10" id="KW-0812">Transmembrane</keyword>
<comment type="subcellular location">
    <subcellularLocation>
        <location evidence="1">Vacuole membrane</location>
        <topology evidence="1">Multi-pass membrane protein</topology>
    </subcellularLocation>
</comment>
<protein>
    <recommendedName>
        <fullName evidence="8">Probable transporter MCH1</fullName>
    </recommendedName>
</protein>
<feature type="transmembrane region" description="Helical" evidence="10">
    <location>
        <begin position="555"/>
        <end position="574"/>
    </location>
</feature>
<sequence>MSSFIHGNGSADRDDFDHDARGPLLRDFGDSDEPGGDRDLMDGWVGDDGERRRRRKKSADAYSLYGHLFLEHLRYTQIQVNIVSITGELSLYLPVPIFGYICDRYSPGVLSLLAGLFFGPGYLLAAFTYRQGPSVKAGGDGWPFMAMVLGFVGIGMGTSSMYLSAVTTCAKNFGRGEHKGVALALPIAAFGLSGMWQSQVGSRLLYEVKPDGTRGDVDVFRYFLFLGIMLFVVGIIGAFGLRVVDEEDLIDEAVEELERSGVLTDSEFFRTSRGGRGYGTLEGGGSAVEDGSEREEEREEEEKRKKTWLLNEETRIFLKDHTMWWLAAGFFLVTGPGETFINNMGTIIGTLYPPSSRPTVSPATHVSIIAVTSTVTRIFTGTLSDYLAPTTSRRSSISSSLRSLPTDPNRKSRTSVSRLAFLLTFTLILSLGLVLLASGLAQNHAERFWIVSALVGSGYGAAFSLAPIIISVVWGVENFGTNWGAVAIAPALGAMVFSSIYSAVYEWAGGRQRNSPAFYSGVFGFGASGLAGTGAGPVEGVVEDTLCYGKECYAMTFWIMAVSVWVACGLWVWAWKGPGGWSRRGVAV</sequence>
<evidence type="ECO:0000256" key="7">
    <source>
        <dbReference type="ARBA" id="ARBA00023136"/>
    </source>
</evidence>
<feature type="transmembrane region" description="Helical" evidence="10">
    <location>
        <begin position="419"/>
        <end position="441"/>
    </location>
</feature>
<comment type="caution">
    <text evidence="11">The sequence shown here is derived from an EMBL/GenBank/DDBJ whole genome shotgun (WGS) entry which is preliminary data.</text>
</comment>
<feature type="transmembrane region" description="Helical" evidence="10">
    <location>
        <begin position="219"/>
        <end position="241"/>
    </location>
</feature>
<dbReference type="PANTHER" id="PTHR21576">
    <property type="entry name" value="UNCHARACTERIZED NODULIN-LIKE PROTEIN"/>
    <property type="match status" value="1"/>
</dbReference>
<feature type="transmembrane region" description="Helical" evidence="10">
    <location>
        <begin position="141"/>
        <end position="168"/>
    </location>
</feature>
<keyword evidence="12" id="KW-1185">Reference proteome</keyword>
<evidence type="ECO:0000313" key="11">
    <source>
        <dbReference type="EMBL" id="KAH0539075.1"/>
    </source>
</evidence>
<feature type="transmembrane region" description="Helical" evidence="10">
    <location>
        <begin position="109"/>
        <end position="129"/>
    </location>
</feature>
<feature type="compositionally biased region" description="Gly residues" evidence="9">
    <location>
        <begin position="274"/>
        <end position="286"/>
    </location>
</feature>